<dbReference type="RefSeq" id="WP_192509445.1">
    <property type="nucleotide sequence ID" value="NZ_AQGV01000015.1"/>
</dbReference>
<organism evidence="2 3">
    <name type="scientific">Pseudoalteromonas aurantia 208</name>
    <dbReference type="NCBI Taxonomy" id="1314867"/>
    <lineage>
        <taxon>Bacteria</taxon>
        <taxon>Pseudomonadati</taxon>
        <taxon>Pseudomonadota</taxon>
        <taxon>Gammaproteobacteria</taxon>
        <taxon>Alteromonadales</taxon>
        <taxon>Pseudoalteromonadaceae</taxon>
        <taxon>Pseudoalteromonas</taxon>
    </lineage>
</organism>
<evidence type="ECO:0000313" key="2">
    <source>
        <dbReference type="EMBL" id="MBE0370310.1"/>
    </source>
</evidence>
<dbReference type="EMBL" id="AQGV01000015">
    <property type="protein sequence ID" value="MBE0370310.1"/>
    <property type="molecule type" value="Genomic_DNA"/>
</dbReference>
<evidence type="ECO:0000313" key="3">
    <source>
        <dbReference type="Proteomes" id="UP000615755"/>
    </source>
</evidence>
<proteinExistence type="predicted"/>
<evidence type="ECO:0008006" key="4">
    <source>
        <dbReference type="Google" id="ProtNLM"/>
    </source>
</evidence>
<dbReference type="Proteomes" id="UP000615755">
    <property type="component" value="Unassembled WGS sequence"/>
</dbReference>
<sequence>MYKHKPILKSEPMAEIPTKRESYINTAPVQRALMKGKESVSYGEFIANLNIVRRAGGINPHNLAIDNMFAQYVYQFFNIIKGRENIAIGTALRGYWRAMTEGHDYLQSSAVSQAALELAYTGSENQQRLSEILSGSSGALTLIFRGTNSNQAKKILANQTLGGEVSAGQDLPSPGEAAAKAQTGLNIKETEEGRIEEWSTKFGGLTGFATDGVMLVALVNRDSIATSELSIGEQGATGYAKQPLVSVAIYEIGRKSEIPDNVKFFDTVKKSFNLAHGGQDKTQAKPHVAKPVANFDPSDKFFD</sequence>
<protein>
    <recommendedName>
        <fullName evidence="4">Penicillin-binding protein transpeptidase domain-containing protein</fullName>
    </recommendedName>
</protein>
<feature type="region of interest" description="Disordered" evidence="1">
    <location>
        <begin position="277"/>
        <end position="303"/>
    </location>
</feature>
<evidence type="ECO:0000256" key="1">
    <source>
        <dbReference type="SAM" id="MobiDB-lite"/>
    </source>
</evidence>
<accession>A0ABR9EJ84</accession>
<gene>
    <name evidence="2" type="ORF">PAUR_b0311</name>
</gene>
<comment type="caution">
    <text evidence="2">The sequence shown here is derived from an EMBL/GenBank/DDBJ whole genome shotgun (WGS) entry which is preliminary data.</text>
</comment>
<keyword evidence="3" id="KW-1185">Reference proteome</keyword>
<reference evidence="2 3" key="1">
    <citation type="submission" date="2015-03" db="EMBL/GenBank/DDBJ databases">
        <title>Genome sequence of Pseudoalteromonas aurantia.</title>
        <authorList>
            <person name="Xie B.-B."/>
            <person name="Rong J.-C."/>
            <person name="Qin Q.-L."/>
            <person name="Zhang Y.-Z."/>
        </authorList>
    </citation>
    <scope>NUCLEOTIDE SEQUENCE [LARGE SCALE GENOMIC DNA]</scope>
    <source>
        <strain evidence="2 3">208</strain>
    </source>
</reference>
<name>A0ABR9EJ84_9GAMM</name>